<protein>
    <submittedName>
        <fullName evidence="1">Uncharacterized protein</fullName>
    </submittedName>
</protein>
<evidence type="ECO:0000313" key="1">
    <source>
        <dbReference type="EMBL" id="EER38509.1"/>
    </source>
</evidence>
<name>C6HMR2_AJECH</name>
<evidence type="ECO:0000313" key="2">
    <source>
        <dbReference type="Proteomes" id="UP000002624"/>
    </source>
</evidence>
<dbReference type="HOGENOM" id="CLU_2196164_0_0_1"/>
<proteinExistence type="predicted"/>
<accession>C6HMR2</accession>
<dbReference type="AlphaFoldDB" id="C6HMR2"/>
<organism evidence="1 2">
    <name type="scientific">Ajellomyces capsulatus (strain H143)</name>
    <name type="common">Darling's disease fungus</name>
    <name type="synonym">Histoplasma capsulatum</name>
    <dbReference type="NCBI Taxonomy" id="544712"/>
    <lineage>
        <taxon>Eukaryota</taxon>
        <taxon>Fungi</taxon>
        <taxon>Dikarya</taxon>
        <taxon>Ascomycota</taxon>
        <taxon>Pezizomycotina</taxon>
        <taxon>Eurotiomycetes</taxon>
        <taxon>Eurotiomycetidae</taxon>
        <taxon>Onygenales</taxon>
        <taxon>Ajellomycetaceae</taxon>
        <taxon>Histoplasma</taxon>
    </lineage>
</organism>
<reference evidence="2" key="1">
    <citation type="submission" date="2009-05" db="EMBL/GenBank/DDBJ databases">
        <title>The genome sequence of Ajellomyces capsulatus strain H143.</title>
        <authorList>
            <person name="Champion M."/>
            <person name="Cuomo C.A."/>
            <person name="Ma L.-J."/>
            <person name="Henn M.R."/>
            <person name="Sil A."/>
            <person name="Goldman B."/>
            <person name="Young S.K."/>
            <person name="Kodira C.D."/>
            <person name="Zeng Q."/>
            <person name="Koehrsen M."/>
            <person name="Alvarado L."/>
            <person name="Berlin A.M."/>
            <person name="Borenstein D."/>
            <person name="Chen Z."/>
            <person name="Engels R."/>
            <person name="Freedman E."/>
            <person name="Gellesch M."/>
            <person name="Goldberg J."/>
            <person name="Griggs A."/>
            <person name="Gujja S."/>
            <person name="Heiman D.I."/>
            <person name="Hepburn T.A."/>
            <person name="Howarth C."/>
            <person name="Jen D."/>
            <person name="Larson L."/>
            <person name="Lewis B."/>
            <person name="Mehta T."/>
            <person name="Park D."/>
            <person name="Pearson M."/>
            <person name="Roberts A."/>
            <person name="Saif S."/>
            <person name="Shea T.D."/>
            <person name="Shenoy N."/>
            <person name="Sisk P."/>
            <person name="Stolte C."/>
            <person name="Sykes S."/>
            <person name="Walk T."/>
            <person name="White J."/>
            <person name="Yandava C."/>
            <person name="Klein B."/>
            <person name="McEwen J.G."/>
            <person name="Puccia R."/>
            <person name="Goldman G.H."/>
            <person name="Felipe M.S."/>
            <person name="Nino-Vega G."/>
            <person name="San-Blas G."/>
            <person name="Taylor J.W."/>
            <person name="Mendoza L."/>
            <person name="Galagan J.E."/>
            <person name="Nusbaum C."/>
            <person name="Birren B.W."/>
        </authorList>
    </citation>
    <scope>NUCLEOTIDE SEQUENCE [LARGE SCALE GENOMIC DNA]</scope>
    <source>
        <strain evidence="2">H143</strain>
    </source>
</reference>
<gene>
    <name evidence="1" type="ORF">HCDG_07378</name>
</gene>
<dbReference type="EMBL" id="GG692431">
    <property type="protein sequence ID" value="EER38509.1"/>
    <property type="molecule type" value="Genomic_DNA"/>
</dbReference>
<sequence>MPIWPENNHAAVLRSEPEFRVGRSFHIRRLDVGDVVDIDMMAIRPQHPGQMVYETKSVKKGECGLCRSKGETALISLRCEEVDAERSVGVYYLFQCNFVGVAESCNDA</sequence>
<dbReference type="VEuPathDB" id="FungiDB:HCDG_07378"/>
<dbReference type="Proteomes" id="UP000002624">
    <property type="component" value="Unassembled WGS sequence"/>
</dbReference>